<keyword evidence="1" id="KW-0812">Transmembrane</keyword>
<dbReference type="OrthoDB" id="312410at2759"/>
<evidence type="ECO:0000256" key="1">
    <source>
        <dbReference type="SAM" id="Phobius"/>
    </source>
</evidence>
<evidence type="ECO:0000313" key="4">
    <source>
        <dbReference type="Proteomes" id="UP000039865"/>
    </source>
</evidence>
<accession>A0A077ZT45</accession>
<dbReference type="Pfam" id="PF24788">
    <property type="entry name" value="AtPDCT1_2"/>
    <property type="match status" value="1"/>
</dbReference>
<name>A0A077ZT45_STYLE</name>
<evidence type="ECO:0000313" key="3">
    <source>
        <dbReference type="EMBL" id="CDW72729.1"/>
    </source>
</evidence>
<dbReference type="OMA" id="IRTHYVI"/>
<dbReference type="Proteomes" id="UP000039865">
    <property type="component" value="Unassembled WGS sequence"/>
</dbReference>
<keyword evidence="4" id="KW-1185">Reference proteome</keyword>
<keyword evidence="1" id="KW-1133">Transmembrane helix</keyword>
<protein>
    <recommendedName>
        <fullName evidence="2">AtPDCT1/2 transmembrane domain-containing protein</fullName>
    </recommendedName>
</protein>
<feature type="domain" description="AtPDCT1/2 transmembrane" evidence="2">
    <location>
        <begin position="45"/>
        <end position="209"/>
    </location>
</feature>
<feature type="transmembrane region" description="Helical" evidence="1">
    <location>
        <begin position="167"/>
        <end position="189"/>
    </location>
</feature>
<feature type="transmembrane region" description="Helical" evidence="1">
    <location>
        <begin position="68"/>
        <end position="89"/>
    </location>
</feature>
<dbReference type="InterPro" id="IPR056361">
    <property type="entry name" value="AtPDCT1_2_TM_dom"/>
</dbReference>
<proteinExistence type="predicted"/>
<dbReference type="InParanoid" id="A0A077ZT45"/>
<organism evidence="3 4">
    <name type="scientific">Stylonychia lemnae</name>
    <name type="common">Ciliate</name>
    <dbReference type="NCBI Taxonomy" id="5949"/>
    <lineage>
        <taxon>Eukaryota</taxon>
        <taxon>Sar</taxon>
        <taxon>Alveolata</taxon>
        <taxon>Ciliophora</taxon>
        <taxon>Intramacronucleata</taxon>
        <taxon>Spirotrichea</taxon>
        <taxon>Stichotrichia</taxon>
        <taxon>Sporadotrichida</taxon>
        <taxon>Oxytrichidae</taxon>
        <taxon>Stylonychinae</taxon>
        <taxon>Stylonychia</taxon>
    </lineage>
</organism>
<evidence type="ECO:0000259" key="2">
    <source>
        <dbReference type="Pfam" id="PF24788"/>
    </source>
</evidence>
<keyword evidence="1" id="KW-0472">Membrane</keyword>
<gene>
    <name evidence="3" type="primary">Contig7514.g8024</name>
    <name evidence="3" type="ORF">STYLEM_1693</name>
</gene>
<feature type="transmembrane region" description="Helical" evidence="1">
    <location>
        <begin position="12"/>
        <end position="29"/>
    </location>
</feature>
<reference evidence="3 4" key="1">
    <citation type="submission" date="2014-06" db="EMBL/GenBank/DDBJ databases">
        <authorList>
            <person name="Swart Estienne"/>
        </authorList>
    </citation>
    <scope>NUCLEOTIDE SEQUENCE [LARGE SCALE GENOMIC DNA]</scope>
    <source>
        <strain evidence="3 4">130c</strain>
    </source>
</reference>
<dbReference type="EMBL" id="CCKQ01001619">
    <property type="protein sequence ID" value="CDW72729.1"/>
    <property type="molecule type" value="Genomic_DNA"/>
</dbReference>
<dbReference type="AlphaFoldDB" id="A0A077ZT45"/>
<feature type="transmembrane region" description="Helical" evidence="1">
    <location>
        <begin position="201"/>
        <end position="222"/>
    </location>
</feature>
<sequence length="311" mass="37121">MEEVSEKSQRIGRVTFSALFLVLLSVFMFEKDSDNVLPEGVCIQDKSFQWTQEYNNFLRDNTDIKKRYIIFASTLMDFMLVSFVVYYFFRYWKSYRIIIAYIIFFSTRALLQRVFFMTRLDGFIFEHPGVHSITIPYHDTNDFFYSGHVGTCFLLFREYRSAKYFKLSYYCLFTLVNQWMLMCLIRTHYVIDMITGVLMAHYIYILAEKISFFFDVLVLGIPDHKRMRKYLKPCERCGWGNDCCLDYMPHNERQESIEALKYSNQMRTLLNMNNMKSYVIVKEKGKNVRSFQSINYDSSINNESLLSCGQD</sequence>